<feature type="compositionally biased region" description="Basic and acidic residues" evidence="1">
    <location>
        <begin position="1"/>
        <end position="11"/>
    </location>
</feature>
<name>A0A2U3END2_PURLI</name>
<dbReference type="AlphaFoldDB" id="A0A2U3END2"/>
<proteinExistence type="predicted"/>
<accession>A0A2U3END2</accession>
<evidence type="ECO:0000313" key="3">
    <source>
        <dbReference type="Proteomes" id="UP000245956"/>
    </source>
</evidence>
<dbReference type="EMBL" id="LCWV01000002">
    <property type="protein sequence ID" value="PWI76013.1"/>
    <property type="molecule type" value="Genomic_DNA"/>
</dbReference>
<feature type="compositionally biased region" description="Low complexity" evidence="1">
    <location>
        <begin position="38"/>
        <end position="53"/>
    </location>
</feature>
<evidence type="ECO:0000313" key="2">
    <source>
        <dbReference type="EMBL" id="PWI76013.1"/>
    </source>
</evidence>
<dbReference type="Proteomes" id="UP000245956">
    <property type="component" value="Unassembled WGS sequence"/>
</dbReference>
<gene>
    <name evidence="2" type="ORF">PCL_06671</name>
</gene>
<comment type="caution">
    <text evidence="2">The sequence shown here is derived from an EMBL/GenBank/DDBJ whole genome shotgun (WGS) entry which is preliminary data.</text>
</comment>
<feature type="region of interest" description="Disordered" evidence="1">
    <location>
        <begin position="1"/>
        <end position="69"/>
    </location>
</feature>
<sequence length="145" mass="15467">MPTHFTRERTAHPTVTSLAQGRASAGAADMLARAATAPSPESQPPSMSSRPSPEAALSAFQSTRPQHHRTFHPHRWLGILSGAWSATPVAGTAVAELRFLACLPRPPAPPVPTADPVEARVREAPPPAPPPTYTQRTFLGAIFQR</sequence>
<organism evidence="2 3">
    <name type="scientific">Purpureocillium lilacinum</name>
    <name type="common">Paecilomyces lilacinus</name>
    <dbReference type="NCBI Taxonomy" id="33203"/>
    <lineage>
        <taxon>Eukaryota</taxon>
        <taxon>Fungi</taxon>
        <taxon>Dikarya</taxon>
        <taxon>Ascomycota</taxon>
        <taxon>Pezizomycotina</taxon>
        <taxon>Sordariomycetes</taxon>
        <taxon>Hypocreomycetidae</taxon>
        <taxon>Hypocreales</taxon>
        <taxon>Ophiocordycipitaceae</taxon>
        <taxon>Purpureocillium</taxon>
    </lineage>
</organism>
<reference evidence="2 3" key="1">
    <citation type="journal article" date="2016" name="Front. Microbiol.">
        <title>Genome and transcriptome sequences reveal the specific parasitism of the nematophagous Purpureocillium lilacinum 36-1.</title>
        <authorList>
            <person name="Xie J."/>
            <person name="Li S."/>
            <person name="Mo C."/>
            <person name="Xiao X."/>
            <person name="Peng D."/>
            <person name="Wang G."/>
            <person name="Xiao Y."/>
        </authorList>
    </citation>
    <scope>NUCLEOTIDE SEQUENCE [LARGE SCALE GENOMIC DNA]</scope>
    <source>
        <strain evidence="2 3">36-1</strain>
    </source>
</reference>
<evidence type="ECO:0000256" key="1">
    <source>
        <dbReference type="SAM" id="MobiDB-lite"/>
    </source>
</evidence>
<protein>
    <submittedName>
        <fullName evidence="2">Uncharacterized protein</fullName>
    </submittedName>
</protein>